<dbReference type="Proteomes" id="UP000002742">
    <property type="component" value="Chromosome"/>
</dbReference>
<feature type="domain" description="Lon N-terminal" evidence="17">
    <location>
        <begin position="15"/>
        <end position="207"/>
    </location>
</feature>
<feature type="binding site" evidence="10 13">
    <location>
        <begin position="358"/>
        <end position="365"/>
    </location>
    <ligand>
        <name>ATP</name>
        <dbReference type="ChEBI" id="CHEBI:30616"/>
    </ligand>
</feature>
<dbReference type="GO" id="GO:0004252">
    <property type="term" value="F:serine-type endopeptidase activity"/>
    <property type="evidence" value="ECO:0007669"/>
    <property type="project" value="UniProtKB-UniRule"/>
</dbReference>
<keyword evidence="8 10" id="KW-0346">Stress response</keyword>
<dbReference type="GO" id="GO:0034605">
    <property type="term" value="P:cellular response to heat"/>
    <property type="evidence" value="ECO:0007669"/>
    <property type="project" value="UniProtKB-UniRule"/>
</dbReference>
<reference evidence="19" key="1">
    <citation type="submission" date="2009-07" db="EMBL/GenBank/DDBJ databases">
        <title>Complete sequence of Methylotenera mobilis JLW8.</title>
        <authorList>
            <consortium name="US DOE Joint Genome Institute"/>
            <person name="Lucas S."/>
            <person name="Copeland A."/>
            <person name="Lapidus A."/>
            <person name="Glavina del Rio T."/>
            <person name="Tice H."/>
            <person name="Bruce D."/>
            <person name="Goodwin L."/>
            <person name="Pitluck S."/>
            <person name="LaButti K.M."/>
            <person name="Clum A."/>
            <person name="Larimer F."/>
            <person name="Land M."/>
            <person name="Hauser L."/>
            <person name="Kyrpides N."/>
            <person name="Mikhailova N."/>
            <person name="Kayluzhnaya M."/>
            <person name="Chistoserdova L."/>
        </authorList>
    </citation>
    <scope>NUCLEOTIDE SEQUENCE [LARGE SCALE GENOMIC DNA]</scope>
    <source>
        <strain evidence="19">JLW8 / ATCC BAA-1282 / DSM 17540</strain>
    </source>
</reference>
<evidence type="ECO:0000256" key="6">
    <source>
        <dbReference type="ARBA" id="ARBA00022825"/>
    </source>
</evidence>
<accession>C6WWC6</accession>
<dbReference type="GO" id="GO:0005524">
    <property type="term" value="F:ATP binding"/>
    <property type="evidence" value="ECO:0007669"/>
    <property type="project" value="UniProtKB-UniRule"/>
</dbReference>
<feature type="domain" description="Lon proteolytic" evidence="16">
    <location>
        <begin position="600"/>
        <end position="781"/>
    </location>
</feature>
<dbReference type="InterPro" id="IPR046336">
    <property type="entry name" value="Lon_prtase_N_sf"/>
</dbReference>
<comment type="catalytic activity">
    <reaction evidence="9 10 11 14">
        <text>Hydrolysis of proteins in presence of ATP.</text>
        <dbReference type="EC" id="3.4.21.53"/>
    </reaction>
</comment>
<proteinExistence type="evidence at transcript level"/>
<dbReference type="SUPFAM" id="SSF54211">
    <property type="entry name" value="Ribosomal protein S5 domain 2-like"/>
    <property type="match status" value="1"/>
</dbReference>
<dbReference type="SMART" id="SM00464">
    <property type="entry name" value="LON"/>
    <property type="match status" value="1"/>
</dbReference>
<dbReference type="InterPro" id="IPR003593">
    <property type="entry name" value="AAA+_ATPase"/>
</dbReference>
<evidence type="ECO:0000256" key="15">
    <source>
        <dbReference type="RuleBase" id="RU000591"/>
    </source>
</evidence>
<name>C6WWC6_METML</name>
<dbReference type="InterPro" id="IPR014721">
    <property type="entry name" value="Ribsml_uS5_D2-typ_fold_subgr"/>
</dbReference>
<dbReference type="OrthoDB" id="9803599at2"/>
<dbReference type="RefSeq" id="WP_015832260.1">
    <property type="nucleotide sequence ID" value="NC_012968.1"/>
</dbReference>
<dbReference type="KEGG" id="mmb:Mmol_1319"/>
<dbReference type="CDD" id="cd19500">
    <property type="entry name" value="RecA-like_Lon"/>
    <property type="match status" value="1"/>
</dbReference>
<evidence type="ECO:0000313" key="19">
    <source>
        <dbReference type="Proteomes" id="UP000002742"/>
    </source>
</evidence>
<keyword evidence="19" id="KW-1185">Reference proteome</keyword>
<dbReference type="EMBL" id="CP001672">
    <property type="protein sequence ID" value="ACT48225.1"/>
    <property type="molecule type" value="Genomic_DNA"/>
</dbReference>
<dbReference type="SMART" id="SM00382">
    <property type="entry name" value="AAA"/>
    <property type="match status" value="1"/>
</dbReference>
<dbReference type="GO" id="GO:0043565">
    <property type="term" value="F:sequence-specific DNA binding"/>
    <property type="evidence" value="ECO:0007669"/>
    <property type="project" value="UniProtKB-UniRule"/>
</dbReference>
<dbReference type="PRINTS" id="PR00830">
    <property type="entry name" value="ENDOLAPTASE"/>
</dbReference>
<evidence type="ECO:0000256" key="8">
    <source>
        <dbReference type="ARBA" id="ARBA00023016"/>
    </source>
</evidence>
<evidence type="ECO:0000256" key="10">
    <source>
        <dbReference type="HAMAP-Rule" id="MF_01973"/>
    </source>
</evidence>
<protein>
    <recommendedName>
        <fullName evidence="10 11">Lon protease</fullName>
        <ecNumber evidence="10 11">3.4.21.53</ecNumber>
    </recommendedName>
    <alternativeName>
        <fullName evidence="10">ATP-dependent protease La</fullName>
    </alternativeName>
</protein>
<keyword evidence="7 10" id="KW-0067">ATP-binding</keyword>
<dbReference type="EC" id="3.4.21.53" evidence="10 11"/>
<dbReference type="InterPro" id="IPR008268">
    <property type="entry name" value="Peptidase_S16_AS"/>
</dbReference>
<dbReference type="Pfam" id="PF22667">
    <property type="entry name" value="Lon_lid"/>
    <property type="match status" value="1"/>
</dbReference>
<evidence type="ECO:0000259" key="17">
    <source>
        <dbReference type="PROSITE" id="PS51787"/>
    </source>
</evidence>
<dbReference type="GO" id="GO:0004176">
    <property type="term" value="F:ATP-dependent peptidase activity"/>
    <property type="evidence" value="ECO:0007669"/>
    <property type="project" value="UniProtKB-UniRule"/>
</dbReference>
<dbReference type="Gene3D" id="1.20.58.1480">
    <property type="match status" value="1"/>
</dbReference>
<feature type="active site" evidence="10 12">
    <location>
        <position position="687"/>
    </location>
</feature>
<dbReference type="InterPro" id="IPR027543">
    <property type="entry name" value="Lon_bac"/>
</dbReference>
<keyword evidence="3 10" id="KW-0645">Protease</keyword>
<dbReference type="InterPro" id="IPR020568">
    <property type="entry name" value="Ribosomal_Su5_D2-typ_SF"/>
</dbReference>
<dbReference type="Pfam" id="PF02190">
    <property type="entry name" value="LON_substr_bdg"/>
    <property type="match status" value="1"/>
</dbReference>
<dbReference type="InterPro" id="IPR004815">
    <property type="entry name" value="Lon_bac/euk-typ"/>
</dbReference>
<dbReference type="InterPro" id="IPR008269">
    <property type="entry name" value="Lon_proteolytic"/>
</dbReference>
<reference evidence="18 19" key="2">
    <citation type="journal article" date="2011" name="J. Bacteriol.">
        <title>Genomes of three methylotrophs from a single niche uncover genetic and metabolic divergence of Methylophilaceae.</title>
        <authorList>
            <person name="Lapidus A."/>
            <person name="Clum A."/>
            <person name="Labutti K."/>
            <person name="Kaluzhnaya M.G."/>
            <person name="Lim S."/>
            <person name="Beck D.A."/>
            <person name="Glavina Del Rio T."/>
            <person name="Nolan M."/>
            <person name="Mavromatis K."/>
            <person name="Huntemann M."/>
            <person name="Lucas S."/>
            <person name="Lidstrom M.E."/>
            <person name="Ivanova N."/>
            <person name="Chistoserdova L."/>
        </authorList>
    </citation>
    <scope>NUCLEOTIDE SEQUENCE [LARGE SCALE GENOMIC DNA]</scope>
    <source>
        <strain evidence="19">JLW8 / ATCC BAA-1282 / DSM 17540</strain>
    </source>
</reference>
<dbReference type="AlphaFoldDB" id="C6WWC6"/>
<dbReference type="Gene3D" id="1.20.5.5270">
    <property type="match status" value="1"/>
</dbReference>
<dbReference type="PROSITE" id="PS01046">
    <property type="entry name" value="LON_SER"/>
    <property type="match status" value="1"/>
</dbReference>
<dbReference type="FunFam" id="3.40.50.300:FF:000021">
    <property type="entry name" value="Lon protease homolog"/>
    <property type="match status" value="1"/>
</dbReference>
<dbReference type="STRING" id="583345.Mmol_1319"/>
<dbReference type="InterPro" id="IPR027417">
    <property type="entry name" value="P-loop_NTPase"/>
</dbReference>
<evidence type="ECO:0000256" key="13">
    <source>
        <dbReference type="PIRSR" id="PIRSR001174-2"/>
    </source>
</evidence>
<dbReference type="Gene3D" id="2.30.130.40">
    <property type="entry name" value="LON domain-like"/>
    <property type="match status" value="1"/>
</dbReference>
<dbReference type="GO" id="GO:0016887">
    <property type="term" value="F:ATP hydrolysis activity"/>
    <property type="evidence" value="ECO:0007669"/>
    <property type="project" value="UniProtKB-UniRule"/>
</dbReference>
<dbReference type="FunFam" id="1.20.5.5270:FF:000002">
    <property type="entry name" value="Lon protease homolog"/>
    <property type="match status" value="1"/>
</dbReference>
<feature type="active site" evidence="10 12">
    <location>
        <position position="730"/>
    </location>
</feature>
<evidence type="ECO:0000256" key="14">
    <source>
        <dbReference type="PROSITE-ProRule" id="PRU01122"/>
    </source>
</evidence>
<dbReference type="HOGENOM" id="CLU_004109_4_3_4"/>
<sequence length="815" mass="90230">MAQSLPSYNPDSGLLPLLPLRDVVVYPHLVIPLFVGRTKSVKALEIASEGNKQILLVAQKSANKDDPEASDLHEVGTVATVLQMLKLPDGTVKVLVEGVQRARVSEFTETDECFAARAELIAESVSDVEIQALMRTVFAQFDQYVKLNKKIPPEILTSLASIDEASRLADTIAAHLTLKLEEKQKILEMIDVAERLEHLLRLMEGEIDILQVEKRIRGRVKRQMEKTQREYYLNEQVKAIQKELGEQDENAEMDELEKRIDEARMPKEALAKVSSELKKLKLMSPMSAEASVVRNYIDTLINLPWKKKTKISKDLVKAEAVLDDDHFGLEKVKERIVEYLAVQQRVDKIKAPILCLVGPPGVGKTSLGQSIAKAVNRKFIRMALGGVRDESEIRGHRRTYIGSMPGKILQSMSKVGVKNPLFLLDEVDKLGQDFRGDPSSALLEVLDPEQNHTFADHYIEVEYDLSDVMFVATANSMNIPAPLLDRMEIINLSGYTEDEKVNIAMRYLLPKQLKSHGLNELEVHISEPAIRDIVRFYTREAGVRRLEQEVAKVCRKVVKELLTTKAKQGAKAPKKINVTPKNLDKYLGVQRYDFGVAAKENQVGQVTGLAWTSVGGELLTIEAVLLPGKGKTTTTGKLGDVMKESTQAAMSVVRSRAERLGIEGNFYEEHDIHIHFPEGATPKDGPSAGIAITTALVSILTGIPVRADVAMTGEITLRGEVLPIGGLKEKLLAAHRGGIKTVLIPQQNVKDLADIPENIKNHLDIHPVQWIDDVLALALAAKPVPRSEAVGVANEVQATDNAKEKSELALETTKH</sequence>
<comment type="subunit">
    <text evidence="10 11">Homohexamer. Organized in a ring with a central cavity.</text>
</comment>
<dbReference type="Gene3D" id="1.10.8.60">
    <property type="match status" value="1"/>
</dbReference>
<dbReference type="Gene3D" id="3.40.50.300">
    <property type="entry name" value="P-loop containing nucleotide triphosphate hydrolases"/>
    <property type="match status" value="1"/>
</dbReference>
<dbReference type="Pfam" id="PF05362">
    <property type="entry name" value="Lon_C"/>
    <property type="match status" value="1"/>
</dbReference>
<evidence type="ECO:0000256" key="9">
    <source>
        <dbReference type="ARBA" id="ARBA00050665"/>
    </source>
</evidence>
<gene>
    <name evidence="10" type="primary">lon</name>
    <name evidence="18" type="ordered locus">Mmol_1319</name>
</gene>
<evidence type="ECO:0000313" key="18">
    <source>
        <dbReference type="EMBL" id="ACT48225.1"/>
    </source>
</evidence>
<evidence type="ECO:0000256" key="3">
    <source>
        <dbReference type="ARBA" id="ARBA00022670"/>
    </source>
</evidence>
<organism evidence="18 19">
    <name type="scientific">Methylotenera mobilis (strain JLW8 / ATCC BAA-1282 / DSM 17540)</name>
    <dbReference type="NCBI Taxonomy" id="583345"/>
    <lineage>
        <taxon>Bacteria</taxon>
        <taxon>Pseudomonadati</taxon>
        <taxon>Pseudomonadota</taxon>
        <taxon>Betaproteobacteria</taxon>
        <taxon>Nitrosomonadales</taxon>
        <taxon>Methylophilaceae</taxon>
        <taxon>Methylotenera</taxon>
    </lineage>
</organism>
<dbReference type="NCBIfam" id="NF008053">
    <property type="entry name" value="PRK10787.1"/>
    <property type="match status" value="1"/>
</dbReference>
<dbReference type="MEROPS" id="S16.001"/>
<comment type="subcellular location">
    <subcellularLocation>
        <location evidence="1 10 11">Cytoplasm</location>
    </subcellularLocation>
</comment>
<dbReference type="PROSITE" id="PS51787">
    <property type="entry name" value="LON_N"/>
    <property type="match status" value="1"/>
</dbReference>
<dbReference type="NCBIfam" id="TIGR00763">
    <property type="entry name" value="lon"/>
    <property type="match status" value="1"/>
</dbReference>
<dbReference type="InterPro" id="IPR054594">
    <property type="entry name" value="Lon_lid"/>
</dbReference>
<evidence type="ECO:0000256" key="5">
    <source>
        <dbReference type="ARBA" id="ARBA00022801"/>
    </source>
</evidence>
<dbReference type="PROSITE" id="PS51786">
    <property type="entry name" value="LON_PROTEOLYTIC"/>
    <property type="match status" value="1"/>
</dbReference>
<dbReference type="InterPro" id="IPR003959">
    <property type="entry name" value="ATPase_AAA_core"/>
</dbReference>
<keyword evidence="2 10" id="KW-0963">Cytoplasm</keyword>
<dbReference type="FunFam" id="3.30.230.10:FF:000010">
    <property type="entry name" value="Lon protease"/>
    <property type="match status" value="1"/>
</dbReference>
<dbReference type="FunFam" id="1.20.58.1480:FF:000001">
    <property type="entry name" value="Lon protease"/>
    <property type="match status" value="1"/>
</dbReference>
<keyword evidence="5 10" id="KW-0378">Hydrolase</keyword>
<dbReference type="SUPFAM" id="SSF52540">
    <property type="entry name" value="P-loop containing nucleoside triphosphate hydrolases"/>
    <property type="match status" value="1"/>
</dbReference>
<evidence type="ECO:0000256" key="12">
    <source>
        <dbReference type="PIRSR" id="PIRSR001174-1"/>
    </source>
</evidence>
<dbReference type="GO" id="GO:0005737">
    <property type="term" value="C:cytoplasm"/>
    <property type="evidence" value="ECO:0007669"/>
    <property type="project" value="UniProtKB-SubCell"/>
</dbReference>
<evidence type="ECO:0000256" key="4">
    <source>
        <dbReference type="ARBA" id="ARBA00022741"/>
    </source>
</evidence>
<dbReference type="InterPro" id="IPR003111">
    <property type="entry name" value="Lon_prtase_N"/>
</dbReference>
<evidence type="ECO:0000256" key="1">
    <source>
        <dbReference type="ARBA" id="ARBA00004496"/>
    </source>
</evidence>
<dbReference type="PANTHER" id="PTHR10046">
    <property type="entry name" value="ATP DEPENDENT LON PROTEASE FAMILY MEMBER"/>
    <property type="match status" value="1"/>
</dbReference>
<dbReference type="GO" id="GO:0006515">
    <property type="term" value="P:protein quality control for misfolded or incompletely synthesized proteins"/>
    <property type="evidence" value="ECO:0007669"/>
    <property type="project" value="UniProtKB-UniRule"/>
</dbReference>
<dbReference type="InterPro" id="IPR027065">
    <property type="entry name" value="Lon_Prtase"/>
</dbReference>
<dbReference type="HAMAP" id="MF_01973">
    <property type="entry name" value="lon_bact"/>
    <property type="match status" value="1"/>
</dbReference>
<comment type="induction">
    <text evidence="10">By heat shock.</text>
</comment>
<evidence type="ECO:0000259" key="16">
    <source>
        <dbReference type="PROSITE" id="PS51786"/>
    </source>
</evidence>
<evidence type="ECO:0000256" key="11">
    <source>
        <dbReference type="PIRNR" id="PIRNR001174"/>
    </source>
</evidence>
<evidence type="ECO:0000256" key="2">
    <source>
        <dbReference type="ARBA" id="ARBA00022490"/>
    </source>
</evidence>
<dbReference type="SUPFAM" id="SSF88697">
    <property type="entry name" value="PUA domain-like"/>
    <property type="match status" value="1"/>
</dbReference>
<dbReference type="Pfam" id="PF00004">
    <property type="entry name" value="AAA"/>
    <property type="match status" value="1"/>
</dbReference>
<keyword evidence="4 10" id="KW-0547">Nucleotide-binding</keyword>
<dbReference type="Gene3D" id="3.30.230.10">
    <property type="match status" value="1"/>
</dbReference>
<dbReference type="PIRSF" id="PIRSF001174">
    <property type="entry name" value="Lon_proteas"/>
    <property type="match status" value="1"/>
</dbReference>
<dbReference type="InterPro" id="IPR015947">
    <property type="entry name" value="PUA-like_sf"/>
</dbReference>
<comment type="similarity">
    <text evidence="10 11 14 15">Belongs to the peptidase S16 family.</text>
</comment>
<dbReference type="eggNOG" id="COG0466">
    <property type="taxonomic scope" value="Bacteria"/>
</dbReference>
<evidence type="ECO:0000256" key="7">
    <source>
        <dbReference type="ARBA" id="ARBA00022840"/>
    </source>
</evidence>
<comment type="function">
    <text evidence="10">ATP-dependent serine protease that mediates the selective degradation of mutant and abnormal proteins as well as certain short-lived regulatory proteins. Required for cellular homeostasis and for survival from DNA damage and developmental changes induced by stress. Degrades polypeptides processively to yield small peptide fragments that are 5 to 10 amino acids long. Binds to DNA in a double-stranded, site-specific manner.</text>
</comment>
<keyword evidence="6 10" id="KW-0720">Serine protease</keyword>